<dbReference type="EMBL" id="ASGP02000001">
    <property type="protein sequence ID" value="KAH9528893.1"/>
    <property type="molecule type" value="Genomic_DNA"/>
</dbReference>
<dbReference type="AlphaFoldDB" id="A0A922LAZ1"/>
<dbReference type="Proteomes" id="UP000790347">
    <property type="component" value="Unassembled WGS sequence"/>
</dbReference>
<accession>A0A922LAZ1</accession>
<evidence type="ECO:0000313" key="3">
    <source>
        <dbReference type="Proteomes" id="UP000790347"/>
    </source>
</evidence>
<sequence>MINVNNSNNNPPPSGDPPPPPMPLNTESNGELLPPNIDGLVRLDDEDDNGELPPKPPLSNDRDESTADETES</sequence>
<comment type="caution">
    <text evidence="2">The sequence shown here is derived from an EMBL/GenBank/DDBJ whole genome shotgun (WGS) entry which is preliminary data.</text>
</comment>
<feature type="region of interest" description="Disordered" evidence="1">
    <location>
        <begin position="1"/>
        <end position="72"/>
    </location>
</feature>
<evidence type="ECO:0000313" key="2">
    <source>
        <dbReference type="EMBL" id="KAH9528893.1"/>
    </source>
</evidence>
<name>A0A922LAZ1_DERFA</name>
<organism evidence="2 3">
    <name type="scientific">Dermatophagoides farinae</name>
    <name type="common">American house dust mite</name>
    <dbReference type="NCBI Taxonomy" id="6954"/>
    <lineage>
        <taxon>Eukaryota</taxon>
        <taxon>Metazoa</taxon>
        <taxon>Ecdysozoa</taxon>
        <taxon>Arthropoda</taxon>
        <taxon>Chelicerata</taxon>
        <taxon>Arachnida</taxon>
        <taxon>Acari</taxon>
        <taxon>Acariformes</taxon>
        <taxon>Sarcoptiformes</taxon>
        <taxon>Astigmata</taxon>
        <taxon>Psoroptidia</taxon>
        <taxon>Analgoidea</taxon>
        <taxon>Pyroglyphidae</taxon>
        <taxon>Dermatophagoidinae</taxon>
        <taxon>Dermatophagoides</taxon>
    </lineage>
</organism>
<reference evidence="2" key="1">
    <citation type="submission" date="2013-05" db="EMBL/GenBank/DDBJ databases">
        <authorList>
            <person name="Yim A.K.Y."/>
            <person name="Chan T.F."/>
            <person name="Ji K.M."/>
            <person name="Liu X.Y."/>
            <person name="Zhou J.W."/>
            <person name="Li R.Q."/>
            <person name="Yang K.Y."/>
            <person name="Li J."/>
            <person name="Li M."/>
            <person name="Law P.T.W."/>
            <person name="Wu Y.L."/>
            <person name="Cai Z.L."/>
            <person name="Qin H."/>
            <person name="Bao Y."/>
            <person name="Leung R.K.K."/>
            <person name="Ng P.K.S."/>
            <person name="Zou J."/>
            <person name="Zhong X.J."/>
            <person name="Ran P.X."/>
            <person name="Zhong N.S."/>
            <person name="Liu Z.G."/>
            <person name="Tsui S.K.W."/>
        </authorList>
    </citation>
    <scope>NUCLEOTIDE SEQUENCE</scope>
    <source>
        <strain evidence="2">Derf</strain>
        <tissue evidence="2">Whole organism</tissue>
    </source>
</reference>
<gene>
    <name evidence="2" type="ORF">DERF_002801</name>
</gene>
<proteinExistence type="predicted"/>
<keyword evidence="3" id="KW-1185">Reference proteome</keyword>
<feature type="compositionally biased region" description="Pro residues" evidence="1">
    <location>
        <begin position="10"/>
        <end position="23"/>
    </location>
</feature>
<reference evidence="2" key="2">
    <citation type="journal article" date="2022" name="Res Sq">
        <title>Comparative Genomics Reveals Insights into the Divergent Evolution of Astigmatic Mites and Household Pest Adaptations.</title>
        <authorList>
            <person name="Xiong Q."/>
            <person name="Wan A.T.-Y."/>
            <person name="Liu X.-Y."/>
            <person name="Fung C.S.-H."/>
            <person name="Xiao X."/>
            <person name="Malainual N."/>
            <person name="Hou J."/>
            <person name="Wang L."/>
            <person name="Wang M."/>
            <person name="Yang K."/>
            <person name="Cui Y."/>
            <person name="Leung E."/>
            <person name="Nong W."/>
            <person name="Shin S.-K."/>
            <person name="Au S."/>
            <person name="Jeong K.Y."/>
            <person name="Chew F.T."/>
            <person name="Hui J."/>
            <person name="Leung T.F."/>
            <person name="Tungtrongchitr A."/>
            <person name="Zhong N."/>
            <person name="Liu Z."/>
            <person name="Tsui S."/>
        </authorList>
    </citation>
    <scope>NUCLEOTIDE SEQUENCE</scope>
    <source>
        <strain evidence="2">Derf</strain>
        <tissue evidence="2">Whole organism</tissue>
    </source>
</reference>
<evidence type="ECO:0000256" key="1">
    <source>
        <dbReference type="SAM" id="MobiDB-lite"/>
    </source>
</evidence>
<protein>
    <submittedName>
        <fullName evidence="2">Uncharacterized protein</fullName>
    </submittedName>
</protein>